<organism evidence="2 3">
    <name type="scientific">Cryobacterium frigoriphilum</name>
    <dbReference type="NCBI Taxonomy" id="1259150"/>
    <lineage>
        <taxon>Bacteria</taxon>
        <taxon>Bacillati</taxon>
        <taxon>Actinomycetota</taxon>
        <taxon>Actinomycetes</taxon>
        <taxon>Micrococcales</taxon>
        <taxon>Microbacteriaceae</taxon>
        <taxon>Cryobacterium</taxon>
    </lineage>
</organism>
<protein>
    <submittedName>
        <fullName evidence="2">Uncharacterized protein</fullName>
    </submittedName>
</protein>
<dbReference type="EMBL" id="SOHE01000060">
    <property type="protein sequence ID" value="TFD47816.1"/>
    <property type="molecule type" value="Genomic_DNA"/>
</dbReference>
<name>A0A4V3IQN8_9MICO</name>
<dbReference type="AlphaFoldDB" id="A0A4V3IQN8"/>
<evidence type="ECO:0000313" key="3">
    <source>
        <dbReference type="Proteomes" id="UP000297447"/>
    </source>
</evidence>
<keyword evidence="3" id="KW-1185">Reference proteome</keyword>
<gene>
    <name evidence="2" type="ORF">E3T55_14780</name>
</gene>
<dbReference type="Proteomes" id="UP000297447">
    <property type="component" value="Unassembled WGS sequence"/>
</dbReference>
<proteinExistence type="predicted"/>
<feature type="transmembrane region" description="Helical" evidence="1">
    <location>
        <begin position="67"/>
        <end position="88"/>
    </location>
</feature>
<keyword evidence="1" id="KW-0472">Membrane</keyword>
<sequence>MTTTNRALNRLLLAFSGLLLLLAGSSATLVASVPAALQLWRSGAAFAIVETETLLSAIPVAATGDSWAGVAVVALMAALIGALVAFTVRQGRGRTRTLVNTPQTDQGRTRIDAAFAEQALEQSLAGQSDFLGLHTSTYRVNGASMLKVSVVARRGTAPRDVIDAVHQSVRGLDRVLGTEIPVLLHIGGGFRSRLAGPTHIRRTTA</sequence>
<reference evidence="2 3" key="1">
    <citation type="submission" date="2019-03" db="EMBL/GenBank/DDBJ databases">
        <title>Genomics of glacier-inhabiting Cryobacterium strains.</title>
        <authorList>
            <person name="Liu Q."/>
            <person name="Xin Y.-H."/>
        </authorList>
    </citation>
    <scope>NUCLEOTIDE SEQUENCE [LARGE SCALE GENOMIC DNA]</scope>
    <source>
        <strain evidence="2 3">Hh14</strain>
    </source>
</reference>
<evidence type="ECO:0000313" key="2">
    <source>
        <dbReference type="EMBL" id="TFD47816.1"/>
    </source>
</evidence>
<accession>A0A4V3IQN8</accession>
<dbReference type="OrthoDB" id="5123397at2"/>
<dbReference type="RefSeq" id="WP_134520318.1">
    <property type="nucleotide sequence ID" value="NZ_SOHE01000060.1"/>
</dbReference>
<keyword evidence="1" id="KW-0812">Transmembrane</keyword>
<evidence type="ECO:0000256" key="1">
    <source>
        <dbReference type="SAM" id="Phobius"/>
    </source>
</evidence>
<keyword evidence="1" id="KW-1133">Transmembrane helix</keyword>
<comment type="caution">
    <text evidence="2">The sequence shown here is derived from an EMBL/GenBank/DDBJ whole genome shotgun (WGS) entry which is preliminary data.</text>
</comment>